<dbReference type="GeneID" id="98309596"/>
<feature type="region of interest" description="Disordered" evidence="1">
    <location>
        <begin position="75"/>
        <end position="96"/>
    </location>
</feature>
<dbReference type="EMBL" id="AZDX01000003">
    <property type="protein sequence ID" value="KRL07942.1"/>
    <property type="molecule type" value="Genomic_DNA"/>
</dbReference>
<accession>A0A0R1MJ55</accession>
<dbReference type="AlphaFoldDB" id="A0A0R1MJ55"/>
<organism evidence="2 3">
    <name type="scientific">Liquorilactobacillus hordei DSM 19519</name>
    <dbReference type="NCBI Taxonomy" id="1423759"/>
    <lineage>
        <taxon>Bacteria</taxon>
        <taxon>Bacillati</taxon>
        <taxon>Bacillota</taxon>
        <taxon>Bacilli</taxon>
        <taxon>Lactobacillales</taxon>
        <taxon>Lactobacillaceae</taxon>
        <taxon>Liquorilactobacillus</taxon>
    </lineage>
</organism>
<sequence length="234" mass="26844">MTQGIKMSDGKGGWLDRQGQAKIWNGSSWIPAKVKLWTASSEGWRTVSKTTNIATFDSTWTQSYWGETAWTKSRGLSDSARPRDNKGNNMLQGRFTNPDVRWEGDGGIQGGLMGFNDSAIRNVLQGAEINEVKLYLHSQHWWYTTGGQAVLGTHNFSSWQGRFGFKQLDIARQRYWNRDEGQWITLPNWVGEQLRDNSIKGLVTYNGSADPYYYGYFYGTDDWRKPKLQIKYTK</sequence>
<comment type="caution">
    <text evidence="2">The sequence shown here is derived from an EMBL/GenBank/DDBJ whole genome shotgun (WGS) entry which is preliminary data.</text>
</comment>
<dbReference type="Proteomes" id="UP000051448">
    <property type="component" value="Unassembled WGS sequence"/>
</dbReference>
<dbReference type="STRING" id="1423759.FC92_GL001009"/>
<name>A0A0R1MJ55_9LACO</name>
<dbReference type="PATRIC" id="fig|1423759.3.peg.1064"/>
<protein>
    <submittedName>
        <fullName evidence="2">Uncharacterized protein</fullName>
    </submittedName>
</protein>
<proteinExistence type="predicted"/>
<keyword evidence="3" id="KW-1185">Reference proteome</keyword>
<dbReference type="RefSeq" id="WP_057868729.1">
    <property type="nucleotide sequence ID" value="NZ_AZDX01000003.1"/>
</dbReference>
<gene>
    <name evidence="2" type="ORF">FC92_GL001009</name>
</gene>
<evidence type="ECO:0000256" key="1">
    <source>
        <dbReference type="SAM" id="MobiDB-lite"/>
    </source>
</evidence>
<dbReference type="OrthoDB" id="2318925at2"/>
<reference evidence="2 3" key="1">
    <citation type="journal article" date="2015" name="Genome Announc.">
        <title>Expanding the biotechnology potential of lactobacilli through comparative genomics of 213 strains and associated genera.</title>
        <authorList>
            <person name="Sun Z."/>
            <person name="Harris H.M."/>
            <person name="McCann A."/>
            <person name="Guo C."/>
            <person name="Argimon S."/>
            <person name="Zhang W."/>
            <person name="Yang X."/>
            <person name="Jeffery I.B."/>
            <person name="Cooney J.C."/>
            <person name="Kagawa T.F."/>
            <person name="Liu W."/>
            <person name="Song Y."/>
            <person name="Salvetti E."/>
            <person name="Wrobel A."/>
            <person name="Rasinkangas P."/>
            <person name="Parkhill J."/>
            <person name="Rea M.C."/>
            <person name="O'Sullivan O."/>
            <person name="Ritari J."/>
            <person name="Douillard F.P."/>
            <person name="Paul Ross R."/>
            <person name="Yang R."/>
            <person name="Briner A.E."/>
            <person name="Felis G.E."/>
            <person name="de Vos W.M."/>
            <person name="Barrangou R."/>
            <person name="Klaenhammer T.R."/>
            <person name="Caufield P.W."/>
            <person name="Cui Y."/>
            <person name="Zhang H."/>
            <person name="O'Toole P.W."/>
        </authorList>
    </citation>
    <scope>NUCLEOTIDE SEQUENCE [LARGE SCALE GENOMIC DNA]</scope>
    <source>
        <strain evidence="2 3">DSM 19519</strain>
    </source>
</reference>
<evidence type="ECO:0000313" key="2">
    <source>
        <dbReference type="EMBL" id="KRL07942.1"/>
    </source>
</evidence>
<evidence type="ECO:0000313" key="3">
    <source>
        <dbReference type="Proteomes" id="UP000051448"/>
    </source>
</evidence>